<keyword evidence="4 7" id="KW-0812">Transmembrane</keyword>
<dbReference type="InterPro" id="IPR020846">
    <property type="entry name" value="MFS_dom"/>
</dbReference>
<proteinExistence type="predicted"/>
<feature type="transmembrane region" description="Helical" evidence="7">
    <location>
        <begin position="207"/>
        <end position="231"/>
    </location>
</feature>
<dbReference type="AlphaFoldDB" id="A0A1H8RG16"/>
<evidence type="ECO:0000313" key="9">
    <source>
        <dbReference type="EMBL" id="SEO65207.1"/>
    </source>
</evidence>
<feature type="transmembrane region" description="Helical" evidence="7">
    <location>
        <begin position="243"/>
        <end position="261"/>
    </location>
</feature>
<dbReference type="SUPFAM" id="SSF103473">
    <property type="entry name" value="MFS general substrate transporter"/>
    <property type="match status" value="1"/>
</dbReference>
<feature type="transmembrane region" description="Helical" evidence="7">
    <location>
        <begin position="159"/>
        <end position="178"/>
    </location>
</feature>
<feature type="transmembrane region" description="Helical" evidence="7">
    <location>
        <begin position="68"/>
        <end position="88"/>
    </location>
</feature>
<dbReference type="InterPro" id="IPR047200">
    <property type="entry name" value="MFS_YcaD-like"/>
</dbReference>
<feature type="transmembrane region" description="Helical" evidence="7">
    <location>
        <begin position="295"/>
        <end position="316"/>
    </location>
</feature>
<dbReference type="STRING" id="872970.SAMN04488134_11073"/>
<evidence type="ECO:0000313" key="10">
    <source>
        <dbReference type="Proteomes" id="UP000199300"/>
    </source>
</evidence>
<accession>A0A1H8RG16</accession>
<evidence type="ECO:0000259" key="8">
    <source>
        <dbReference type="PROSITE" id="PS50850"/>
    </source>
</evidence>
<keyword evidence="5 7" id="KW-1133">Transmembrane helix</keyword>
<evidence type="ECO:0000256" key="7">
    <source>
        <dbReference type="SAM" id="Phobius"/>
    </source>
</evidence>
<dbReference type="Pfam" id="PF07690">
    <property type="entry name" value="MFS_1"/>
    <property type="match status" value="1"/>
</dbReference>
<evidence type="ECO:0000256" key="4">
    <source>
        <dbReference type="ARBA" id="ARBA00022692"/>
    </source>
</evidence>
<sequence>MNKFSNKFWIMISFVTISGFVQGMLLPLLAIILEQNGVSSTVNGLHATSLYIGVLIASPFMEQPLQRFGYKPIILTGGLLVICALALFPVSQSLWLWFLLRLIIGIGDQMLSFATQTWVTSTTKTEKRGKTIALYGLFFSLGFAIGPLMTRLLYVHEHLPFLLASLLCLVVWSMMLFVQNEQVTSDQLIITVNIAATFKRFVTATKLAWIALMGPFAYGVLEALLHGIFPIYGLRIGHPIDTISIIIPLFSITTLLTQVPLGALSDRIGRQKTLCLVTSSGIITFFLAAQFEQNIAILIMTFTAAGMLLGSLYSMGVSFMTDLLPKSLLPAGNIMCGISFSVGSITAPYLGGLFIELFPAWSFFYSIVFILSIITVLFLTQKKHASEPAK</sequence>
<dbReference type="GO" id="GO:0022857">
    <property type="term" value="F:transmembrane transporter activity"/>
    <property type="evidence" value="ECO:0007669"/>
    <property type="project" value="InterPro"/>
</dbReference>
<dbReference type="CDD" id="cd17477">
    <property type="entry name" value="MFS_YcaD_like"/>
    <property type="match status" value="1"/>
</dbReference>
<evidence type="ECO:0000256" key="5">
    <source>
        <dbReference type="ARBA" id="ARBA00022989"/>
    </source>
</evidence>
<dbReference type="OrthoDB" id="478565at2"/>
<evidence type="ECO:0000256" key="1">
    <source>
        <dbReference type="ARBA" id="ARBA00004651"/>
    </source>
</evidence>
<feature type="transmembrane region" description="Helical" evidence="7">
    <location>
        <begin position="132"/>
        <end position="153"/>
    </location>
</feature>
<feature type="transmembrane region" description="Helical" evidence="7">
    <location>
        <begin position="44"/>
        <end position="61"/>
    </location>
</feature>
<dbReference type="RefSeq" id="WP_091499185.1">
    <property type="nucleotide sequence ID" value="NZ_FODJ01000010.1"/>
</dbReference>
<keyword evidence="2" id="KW-0813">Transport</keyword>
<comment type="subcellular location">
    <subcellularLocation>
        <location evidence="1">Cell membrane</location>
        <topology evidence="1">Multi-pass membrane protein</topology>
    </subcellularLocation>
</comment>
<protein>
    <submittedName>
        <fullName evidence="9">Predicted arabinose efflux permease, MFS family</fullName>
    </submittedName>
</protein>
<name>A0A1H8RG16_9BACI</name>
<organism evidence="9 10">
    <name type="scientific">Amphibacillus marinus</name>
    <dbReference type="NCBI Taxonomy" id="872970"/>
    <lineage>
        <taxon>Bacteria</taxon>
        <taxon>Bacillati</taxon>
        <taxon>Bacillota</taxon>
        <taxon>Bacilli</taxon>
        <taxon>Bacillales</taxon>
        <taxon>Bacillaceae</taxon>
        <taxon>Amphibacillus</taxon>
    </lineage>
</organism>
<evidence type="ECO:0000256" key="3">
    <source>
        <dbReference type="ARBA" id="ARBA00022475"/>
    </source>
</evidence>
<feature type="transmembrane region" description="Helical" evidence="7">
    <location>
        <begin position="328"/>
        <end position="350"/>
    </location>
</feature>
<gene>
    <name evidence="9" type="ORF">SAMN04488134_11073</name>
</gene>
<dbReference type="PROSITE" id="PS50850">
    <property type="entry name" value="MFS"/>
    <property type="match status" value="1"/>
</dbReference>
<dbReference type="Proteomes" id="UP000199300">
    <property type="component" value="Unassembled WGS sequence"/>
</dbReference>
<dbReference type="GO" id="GO:0005886">
    <property type="term" value="C:plasma membrane"/>
    <property type="evidence" value="ECO:0007669"/>
    <property type="project" value="UniProtKB-SubCell"/>
</dbReference>
<feature type="transmembrane region" description="Helical" evidence="7">
    <location>
        <begin position="362"/>
        <end position="380"/>
    </location>
</feature>
<dbReference type="InterPro" id="IPR036259">
    <property type="entry name" value="MFS_trans_sf"/>
</dbReference>
<dbReference type="InterPro" id="IPR011701">
    <property type="entry name" value="MFS"/>
</dbReference>
<feature type="domain" description="Major facilitator superfamily (MFS) profile" evidence="8">
    <location>
        <begin position="7"/>
        <end position="384"/>
    </location>
</feature>
<keyword evidence="6 7" id="KW-0472">Membrane</keyword>
<evidence type="ECO:0000256" key="2">
    <source>
        <dbReference type="ARBA" id="ARBA00022448"/>
    </source>
</evidence>
<keyword evidence="10" id="KW-1185">Reference proteome</keyword>
<feature type="transmembrane region" description="Helical" evidence="7">
    <location>
        <begin position="273"/>
        <end position="289"/>
    </location>
</feature>
<dbReference type="EMBL" id="FODJ01000010">
    <property type="protein sequence ID" value="SEO65207.1"/>
    <property type="molecule type" value="Genomic_DNA"/>
</dbReference>
<reference evidence="9 10" key="1">
    <citation type="submission" date="2016-10" db="EMBL/GenBank/DDBJ databases">
        <authorList>
            <person name="de Groot N.N."/>
        </authorList>
    </citation>
    <scope>NUCLEOTIDE SEQUENCE [LARGE SCALE GENOMIC DNA]</scope>
    <source>
        <strain evidence="9 10">CGMCC 1.10434</strain>
    </source>
</reference>
<evidence type="ECO:0000256" key="6">
    <source>
        <dbReference type="ARBA" id="ARBA00023136"/>
    </source>
</evidence>
<keyword evidence="3" id="KW-1003">Cell membrane</keyword>
<dbReference type="Gene3D" id="1.20.1250.20">
    <property type="entry name" value="MFS general substrate transporter like domains"/>
    <property type="match status" value="2"/>
</dbReference>
<feature type="transmembrane region" description="Helical" evidence="7">
    <location>
        <begin position="12"/>
        <end position="32"/>
    </location>
</feature>
<dbReference type="PANTHER" id="PTHR23521">
    <property type="entry name" value="TRANSPORTER MFS SUPERFAMILY"/>
    <property type="match status" value="1"/>
</dbReference>
<dbReference type="PANTHER" id="PTHR23521:SF2">
    <property type="entry name" value="TRANSPORTER MFS SUPERFAMILY"/>
    <property type="match status" value="1"/>
</dbReference>